<sequence>MNIIFRIMDDLYRVTFIYGGYWKVVKSRNGQNYVKGKQLTKMLDRDKIAMIDLWDDFPE</sequence>
<accession>A0AAV9A534</accession>
<dbReference type="EMBL" id="JAUJYN010000012">
    <property type="protein sequence ID" value="KAK1259226.1"/>
    <property type="molecule type" value="Genomic_DNA"/>
</dbReference>
<dbReference type="Proteomes" id="UP001179952">
    <property type="component" value="Unassembled WGS sequence"/>
</dbReference>
<keyword evidence="2" id="KW-1185">Reference proteome</keyword>
<proteinExistence type="predicted"/>
<evidence type="ECO:0000313" key="1">
    <source>
        <dbReference type="EMBL" id="KAK1259226.1"/>
    </source>
</evidence>
<name>A0AAV9A534_ACOGR</name>
<gene>
    <name evidence="1" type="ORF">QJS04_geneDACA015493</name>
</gene>
<dbReference type="AlphaFoldDB" id="A0AAV9A534"/>
<reference evidence="1" key="2">
    <citation type="submission" date="2023-06" db="EMBL/GenBank/DDBJ databases">
        <authorList>
            <person name="Ma L."/>
            <person name="Liu K.-W."/>
            <person name="Li Z."/>
            <person name="Hsiao Y.-Y."/>
            <person name="Qi Y."/>
            <person name="Fu T."/>
            <person name="Tang G."/>
            <person name="Zhang D."/>
            <person name="Sun W.-H."/>
            <person name="Liu D.-K."/>
            <person name="Li Y."/>
            <person name="Chen G.-Z."/>
            <person name="Liu X.-D."/>
            <person name="Liao X.-Y."/>
            <person name="Jiang Y.-T."/>
            <person name="Yu X."/>
            <person name="Hao Y."/>
            <person name="Huang J."/>
            <person name="Zhao X.-W."/>
            <person name="Ke S."/>
            <person name="Chen Y.-Y."/>
            <person name="Wu W.-L."/>
            <person name="Hsu J.-L."/>
            <person name="Lin Y.-F."/>
            <person name="Huang M.-D."/>
            <person name="Li C.-Y."/>
            <person name="Huang L."/>
            <person name="Wang Z.-W."/>
            <person name="Zhao X."/>
            <person name="Zhong W.-Y."/>
            <person name="Peng D.-H."/>
            <person name="Ahmad S."/>
            <person name="Lan S."/>
            <person name="Zhang J.-S."/>
            <person name="Tsai W.-C."/>
            <person name="Van De Peer Y."/>
            <person name="Liu Z.-J."/>
        </authorList>
    </citation>
    <scope>NUCLEOTIDE SEQUENCE</scope>
    <source>
        <strain evidence="1">SCP</strain>
        <tissue evidence="1">Leaves</tissue>
    </source>
</reference>
<organism evidence="1 2">
    <name type="scientific">Acorus gramineus</name>
    <name type="common">Dwarf sweet flag</name>
    <dbReference type="NCBI Taxonomy" id="55184"/>
    <lineage>
        <taxon>Eukaryota</taxon>
        <taxon>Viridiplantae</taxon>
        <taxon>Streptophyta</taxon>
        <taxon>Embryophyta</taxon>
        <taxon>Tracheophyta</taxon>
        <taxon>Spermatophyta</taxon>
        <taxon>Magnoliopsida</taxon>
        <taxon>Liliopsida</taxon>
        <taxon>Acoraceae</taxon>
        <taxon>Acorus</taxon>
    </lineage>
</organism>
<reference evidence="1" key="1">
    <citation type="journal article" date="2023" name="Nat. Commun.">
        <title>Diploid and tetraploid genomes of Acorus and the evolution of monocots.</title>
        <authorList>
            <person name="Ma L."/>
            <person name="Liu K.W."/>
            <person name="Li Z."/>
            <person name="Hsiao Y.Y."/>
            <person name="Qi Y."/>
            <person name="Fu T."/>
            <person name="Tang G.D."/>
            <person name="Zhang D."/>
            <person name="Sun W.H."/>
            <person name="Liu D.K."/>
            <person name="Li Y."/>
            <person name="Chen G.Z."/>
            <person name="Liu X.D."/>
            <person name="Liao X.Y."/>
            <person name="Jiang Y.T."/>
            <person name="Yu X."/>
            <person name="Hao Y."/>
            <person name="Huang J."/>
            <person name="Zhao X.W."/>
            <person name="Ke S."/>
            <person name="Chen Y.Y."/>
            <person name="Wu W.L."/>
            <person name="Hsu J.L."/>
            <person name="Lin Y.F."/>
            <person name="Huang M.D."/>
            <person name="Li C.Y."/>
            <person name="Huang L."/>
            <person name="Wang Z.W."/>
            <person name="Zhao X."/>
            <person name="Zhong W.Y."/>
            <person name="Peng D.H."/>
            <person name="Ahmad S."/>
            <person name="Lan S."/>
            <person name="Zhang J.S."/>
            <person name="Tsai W.C."/>
            <person name="Van de Peer Y."/>
            <person name="Liu Z.J."/>
        </authorList>
    </citation>
    <scope>NUCLEOTIDE SEQUENCE</scope>
    <source>
        <strain evidence="1">SCP</strain>
    </source>
</reference>
<evidence type="ECO:0000313" key="2">
    <source>
        <dbReference type="Proteomes" id="UP001179952"/>
    </source>
</evidence>
<protein>
    <submittedName>
        <fullName evidence="1">Uncharacterized protein</fullName>
    </submittedName>
</protein>
<comment type="caution">
    <text evidence="1">The sequence shown here is derived from an EMBL/GenBank/DDBJ whole genome shotgun (WGS) entry which is preliminary data.</text>
</comment>